<dbReference type="SUPFAM" id="SSF81383">
    <property type="entry name" value="F-box domain"/>
    <property type="match status" value="1"/>
</dbReference>
<evidence type="ECO:0000313" key="2">
    <source>
        <dbReference type="EMBL" id="KAL3506138.1"/>
    </source>
</evidence>
<dbReference type="InterPro" id="IPR055357">
    <property type="entry name" value="LRR_At1g61320_AtMIF1"/>
</dbReference>
<dbReference type="Pfam" id="PF23622">
    <property type="entry name" value="LRR_At1g61320_AtMIF1"/>
    <property type="match status" value="1"/>
</dbReference>
<gene>
    <name evidence="2" type="ORF">ACH5RR_031520</name>
</gene>
<name>A0ABD2YGJ1_9GENT</name>
<dbReference type="InterPro" id="IPR036047">
    <property type="entry name" value="F-box-like_dom_sf"/>
</dbReference>
<dbReference type="CDD" id="cd22160">
    <property type="entry name" value="F-box_AtFBL13-like"/>
    <property type="match status" value="1"/>
</dbReference>
<dbReference type="InterPro" id="IPR053772">
    <property type="entry name" value="At1g61320/At1g61330-like"/>
</dbReference>
<reference evidence="2 3" key="1">
    <citation type="submission" date="2024-11" db="EMBL/GenBank/DDBJ databases">
        <title>A near-complete genome assembly of Cinchona calisaya.</title>
        <authorList>
            <person name="Lian D.C."/>
            <person name="Zhao X.W."/>
            <person name="Wei L."/>
        </authorList>
    </citation>
    <scope>NUCLEOTIDE SEQUENCE [LARGE SCALE GENOMIC DNA]</scope>
    <source>
        <tissue evidence="2">Nenye</tissue>
    </source>
</reference>
<dbReference type="Gene3D" id="3.80.10.10">
    <property type="entry name" value="Ribonuclease Inhibitor"/>
    <property type="match status" value="1"/>
</dbReference>
<dbReference type="Proteomes" id="UP001630127">
    <property type="component" value="Unassembled WGS sequence"/>
</dbReference>
<dbReference type="PANTHER" id="PTHR34145">
    <property type="entry name" value="OS02G0105600 PROTEIN"/>
    <property type="match status" value="1"/>
</dbReference>
<keyword evidence="3" id="KW-1185">Reference proteome</keyword>
<dbReference type="Pfam" id="PF00646">
    <property type="entry name" value="F-box"/>
    <property type="match status" value="1"/>
</dbReference>
<organism evidence="2 3">
    <name type="scientific">Cinchona calisaya</name>
    <dbReference type="NCBI Taxonomy" id="153742"/>
    <lineage>
        <taxon>Eukaryota</taxon>
        <taxon>Viridiplantae</taxon>
        <taxon>Streptophyta</taxon>
        <taxon>Embryophyta</taxon>
        <taxon>Tracheophyta</taxon>
        <taxon>Spermatophyta</taxon>
        <taxon>Magnoliopsida</taxon>
        <taxon>eudicotyledons</taxon>
        <taxon>Gunneridae</taxon>
        <taxon>Pentapetalae</taxon>
        <taxon>asterids</taxon>
        <taxon>lamiids</taxon>
        <taxon>Gentianales</taxon>
        <taxon>Rubiaceae</taxon>
        <taxon>Cinchonoideae</taxon>
        <taxon>Cinchoneae</taxon>
        <taxon>Cinchona</taxon>
    </lineage>
</organism>
<dbReference type="InterPro" id="IPR001810">
    <property type="entry name" value="F-box_dom"/>
</dbReference>
<dbReference type="InterPro" id="IPR053781">
    <property type="entry name" value="F-box_AtFBL13-like"/>
</dbReference>
<dbReference type="EMBL" id="JBJUIK010000013">
    <property type="protein sequence ID" value="KAL3506138.1"/>
    <property type="molecule type" value="Genomic_DNA"/>
</dbReference>
<accession>A0ABD2YGJ1</accession>
<feature type="domain" description="F-box" evidence="1">
    <location>
        <begin position="83"/>
        <end position="131"/>
    </location>
</feature>
<dbReference type="PANTHER" id="PTHR34145:SF75">
    <property type="entry name" value="FBD DOMAIN-CONTAINING PROTEIN"/>
    <property type="match status" value="1"/>
</dbReference>
<sequence>MMKRHKKGEQLHRNLISAQARFSRVHERQKKGAQMQRNLMGGLARLCLRGIRKNHKKREQLHRNLVDGQARFSLREGDNIAAEDFISELPEEILCYIASFLPLREAARTSILARKWRYLWRSLLNLNFDVTNMTGNEYELREMVTCSDLIFRYYGDREANLLQKKELSFVMWVNQVLELHDSGKIKSCKIDFPLDGQYSDNLDSCIQNLATKGVEELHIKLSGHDMYRRCYYKLCKFPYWHFARVEGSSSLKHLALDYCAFNPKNNFSCLSNLISLSLKHIDLSQDDVDNIFECTRLESFKATICYFGKVQLKIASKRGNLKLKHLNISFCPSLEKLEICGATNILSLEFRGPFLLQRISFTNCAIPVKLSFDSTKLKGITYASGQLATDFPRLHTLSLSLTLRHKEGWMIPEQFQTFSELKDLVLRVGEVDPEFVLKLTIAFLKASPVLRRLELHLPRVAEETASELPRRLPFQKLFKSNCLKEVKMFNFQGAPIQLQLGTYFLRNATGLENMTVAEGNCMKVMVNGPRIADLCLK</sequence>
<comment type="caution">
    <text evidence="2">The sequence shown here is derived from an EMBL/GenBank/DDBJ whole genome shotgun (WGS) entry which is preliminary data.</text>
</comment>
<evidence type="ECO:0000313" key="3">
    <source>
        <dbReference type="Proteomes" id="UP001630127"/>
    </source>
</evidence>
<dbReference type="Gene3D" id="1.20.1280.50">
    <property type="match status" value="1"/>
</dbReference>
<dbReference type="SUPFAM" id="SSF52047">
    <property type="entry name" value="RNI-like"/>
    <property type="match status" value="1"/>
</dbReference>
<protein>
    <recommendedName>
        <fullName evidence="1">F-box domain-containing protein</fullName>
    </recommendedName>
</protein>
<dbReference type="PROSITE" id="PS50181">
    <property type="entry name" value="FBOX"/>
    <property type="match status" value="1"/>
</dbReference>
<proteinExistence type="predicted"/>
<evidence type="ECO:0000259" key="1">
    <source>
        <dbReference type="PROSITE" id="PS50181"/>
    </source>
</evidence>
<dbReference type="AlphaFoldDB" id="A0ABD2YGJ1"/>
<dbReference type="InterPro" id="IPR032675">
    <property type="entry name" value="LRR_dom_sf"/>
</dbReference>